<comment type="caution">
    <text evidence="3">The sequence shown here is derived from an EMBL/GenBank/DDBJ whole genome shotgun (WGS) entry which is preliminary data.</text>
</comment>
<accession>A0A5J5HWU1</accession>
<evidence type="ECO:0000256" key="1">
    <source>
        <dbReference type="SAM" id="MobiDB-lite"/>
    </source>
</evidence>
<evidence type="ECO:0008006" key="6">
    <source>
        <dbReference type="Google" id="ProtNLM"/>
    </source>
</evidence>
<sequence length="179" mass="18994">MAFLIWTSAASAAGDNVGPDQEQLSVSGRVPYLCQIGGASTTREAFDMGVLVDVSTGYLKRNMTAPDRIIDDTWCNAPSQIEIRAVELAPQNATAQLREGFAGAVHFTAAASGWSETPASFRTDGASEQSSSIQTAPQPRVTSITISLTDFRMRDGASLRPVASRSYLGAVIVTLRPTP</sequence>
<dbReference type="Proteomes" id="UP000325933">
    <property type="component" value="Unassembled WGS sequence"/>
</dbReference>
<dbReference type="RefSeq" id="WP_150426537.1">
    <property type="nucleotide sequence ID" value="NZ_VYQA01000013.1"/>
</dbReference>
<reference evidence="4 5" key="1">
    <citation type="submission" date="2019-09" db="EMBL/GenBank/DDBJ databases">
        <authorList>
            <person name="Feng G."/>
        </authorList>
    </citation>
    <scope>NUCLEOTIDE SEQUENCE [LARGE SCALE GENOMIC DNA]</scope>
    <source>
        <strain evidence="3 4">KACC 19283</strain>
        <strain evidence="2 5">KACC 19284</strain>
    </source>
</reference>
<gene>
    <name evidence="3" type="ORF">F4U95_17085</name>
    <name evidence="2" type="ORF">F4U96_16960</name>
</gene>
<dbReference type="Proteomes" id="UP000326364">
    <property type="component" value="Unassembled WGS sequence"/>
</dbReference>
<protein>
    <recommendedName>
        <fullName evidence="6">Fimbrial protein</fullName>
    </recommendedName>
</protein>
<dbReference type="EMBL" id="VYQB01000013">
    <property type="protein sequence ID" value="KAA9014343.1"/>
    <property type="molecule type" value="Genomic_DNA"/>
</dbReference>
<evidence type="ECO:0000313" key="5">
    <source>
        <dbReference type="Proteomes" id="UP000326364"/>
    </source>
</evidence>
<evidence type="ECO:0000313" key="2">
    <source>
        <dbReference type="EMBL" id="KAA9014343.1"/>
    </source>
</evidence>
<evidence type="ECO:0000313" key="4">
    <source>
        <dbReference type="Proteomes" id="UP000325933"/>
    </source>
</evidence>
<dbReference type="AlphaFoldDB" id="A0A5J5HWU1"/>
<evidence type="ECO:0000313" key="3">
    <source>
        <dbReference type="EMBL" id="KAA9027432.1"/>
    </source>
</evidence>
<name>A0A5J5HWU1_9SPHN</name>
<keyword evidence="5" id="KW-1185">Reference proteome</keyword>
<feature type="region of interest" description="Disordered" evidence="1">
    <location>
        <begin position="118"/>
        <end position="138"/>
    </location>
</feature>
<dbReference type="EMBL" id="VYQA01000013">
    <property type="protein sequence ID" value="KAA9027432.1"/>
    <property type="molecule type" value="Genomic_DNA"/>
</dbReference>
<proteinExistence type="predicted"/>
<organism evidence="3 4">
    <name type="scientific">Sphingobium limneticum</name>
    <dbReference type="NCBI Taxonomy" id="1007511"/>
    <lineage>
        <taxon>Bacteria</taxon>
        <taxon>Pseudomonadati</taxon>
        <taxon>Pseudomonadota</taxon>
        <taxon>Alphaproteobacteria</taxon>
        <taxon>Sphingomonadales</taxon>
        <taxon>Sphingomonadaceae</taxon>
        <taxon>Sphingobium</taxon>
    </lineage>
</organism>